<feature type="region of interest" description="Disordered" evidence="1">
    <location>
        <begin position="307"/>
        <end position="350"/>
    </location>
</feature>
<dbReference type="InterPro" id="IPR003593">
    <property type="entry name" value="AAA+_ATPase"/>
</dbReference>
<evidence type="ECO:0000256" key="1">
    <source>
        <dbReference type="SAM" id="MobiDB-lite"/>
    </source>
</evidence>
<dbReference type="Proteomes" id="UP000225277">
    <property type="component" value="Unassembled WGS sequence"/>
</dbReference>
<dbReference type="SUPFAM" id="SSF52540">
    <property type="entry name" value="P-loop containing nucleoside triphosphate hydrolases"/>
    <property type="match status" value="1"/>
</dbReference>
<sequence>MAMSTIFAVMSGDGGKSVHPFFNKASTKTATEQPRNENQSQEDLEYEPVEQRGESDEKPKRTRSKRKQKDEKSKNQPTLADIVNPKPAFSQVETPAGQVVSELSTEQDEPRKRRRTGGFESADVESDNAAASVTPAIGTHSPRVIIPRSSPLPRIHPLDADLAENYTSQTVAKTPPKKLLQLNANGRFSSPPANSPEELSRPPSQPQIDETPNRENDTSLTKKIPARKVLRLNANGRFSSPPSKNPKENTEPTSQLSTGRLRPRKAAAAATSRLVSIAYGADEAGKISVGEKIDKILAGTLTVAIVKKPPPKKRTPQKPRKPTHPFFSGKPDQVLSAPKPESPRKTSAVTPGKLRVKAFSERLPDVKDVEFSSALLRDRHMVKHPGATEAPFPDRDQVHVRGDVHQIKLPMRGPTFELLFPRRKFKQVVLPLSKRESVTARFESRLTAPKDPHLRPDGFHDPDVALTLPERHLMTGEDIAQRICGELSVPIAETARDELSYSADRSSKSSPCSRRGSHNIRKIHPSLPRLYERIPSALTAFDQCRGESQSWAQKYAPRSSSDVLQPDTEVSVLKGWLQSLAVQAVGGAATDSKSIQPRVAEKPKKKRKKRSDDMDDFLVDSDEDLREMNEIPAAEQGVDSGMLKTKGSIVQSVSNDLKLSNTVLLSGPHGCGKTAAAYAVAEELGFKVFEIGSNERRSGRDVLEKVGDMTENHMVRHHGVESAESQPPAPTLNDEAFQRDLESGRQGKMNAFFKPQPAQRASVEPKKLIKEKKIKAIQEAIKKPAKDQQQSLILLEEVDILFKDDKDFWMTVMKLITTSKRPFIMTCNDETAVPLQAIALHAILRFKEPPPDLATDYMLLLAAAEGHLLKRAAVLSLYQHHRHDLRASITELDYWCQMGVGDPRGGLAWIYQRYPPGSDLDDQGRKLRVVSANTYQSGMGIPSEAELDAQGAMAWAWNEFNVSPSAALGWVAMSADVQDSNPQDRLKTLNSFLDHADALSAADVCTAASVAATAPFDPSQPELMDKARSNYTVAQDLLQINEITDYMGLGRDVLIAMTLSAHQRYNGSLASTTIVTNALETSLQAKEGDEWFTRQSFACFDPIATSSELSLNNNPGLMQSVFDGTMKTITLDLAPYVRSIVQYDKALEEQRARLSLLNSEGRSSKRQRTTRAARSALEGGQRASTRRERWFAKELDLEAVLATGGEDWPRFSYSPPSVDTASKDGTESTTPASSAGIA</sequence>
<feature type="region of interest" description="Disordered" evidence="1">
    <location>
        <begin position="1158"/>
        <end position="1183"/>
    </location>
</feature>
<feature type="compositionally biased region" description="Basic residues" evidence="1">
    <location>
        <begin position="309"/>
        <end position="323"/>
    </location>
</feature>
<feature type="compositionally biased region" description="Polar residues" evidence="1">
    <location>
        <begin position="182"/>
        <end position="192"/>
    </location>
</feature>
<dbReference type="GO" id="GO:0003677">
    <property type="term" value="F:DNA binding"/>
    <property type="evidence" value="ECO:0007669"/>
    <property type="project" value="TreeGrafter"/>
</dbReference>
<evidence type="ECO:0000313" key="4">
    <source>
        <dbReference type="Proteomes" id="UP000225277"/>
    </source>
</evidence>
<dbReference type="Pfam" id="PF00004">
    <property type="entry name" value="AAA"/>
    <property type="match status" value="1"/>
</dbReference>
<reference evidence="3 4" key="1">
    <citation type="submission" date="2016-03" db="EMBL/GenBank/DDBJ databases">
        <authorList>
            <person name="Ploux O."/>
        </authorList>
    </citation>
    <scope>NUCLEOTIDE SEQUENCE [LARGE SCALE GENOMIC DNA]</scope>
    <source>
        <strain evidence="3 4">URUG2</strain>
    </source>
</reference>
<feature type="region of interest" description="Disordered" evidence="1">
    <location>
        <begin position="498"/>
        <end position="520"/>
    </location>
</feature>
<keyword evidence="4" id="KW-1185">Reference proteome</keyword>
<feature type="domain" description="AAA+ ATPase" evidence="2">
    <location>
        <begin position="659"/>
        <end position="854"/>
    </location>
</feature>
<dbReference type="STRING" id="112498.A0A2D3UQC1"/>
<name>A0A2D3UQC1_9PEZI</name>
<feature type="region of interest" description="Disordered" evidence="1">
    <location>
        <begin position="1206"/>
        <end position="1238"/>
    </location>
</feature>
<evidence type="ECO:0000259" key="2">
    <source>
        <dbReference type="SMART" id="SM00382"/>
    </source>
</evidence>
<dbReference type="SMART" id="SM00382">
    <property type="entry name" value="AAA"/>
    <property type="match status" value="1"/>
</dbReference>
<dbReference type="GO" id="GO:0005634">
    <property type="term" value="C:nucleus"/>
    <property type="evidence" value="ECO:0007669"/>
    <property type="project" value="TreeGrafter"/>
</dbReference>
<feature type="compositionally biased region" description="Polar residues" evidence="1">
    <location>
        <begin position="24"/>
        <end position="39"/>
    </location>
</feature>
<organism evidence="3 4">
    <name type="scientific">Ramularia collo-cygni</name>
    <dbReference type="NCBI Taxonomy" id="112498"/>
    <lineage>
        <taxon>Eukaryota</taxon>
        <taxon>Fungi</taxon>
        <taxon>Dikarya</taxon>
        <taxon>Ascomycota</taxon>
        <taxon>Pezizomycotina</taxon>
        <taxon>Dothideomycetes</taxon>
        <taxon>Dothideomycetidae</taxon>
        <taxon>Mycosphaerellales</taxon>
        <taxon>Mycosphaerellaceae</taxon>
        <taxon>Ramularia</taxon>
    </lineage>
</organism>
<protein>
    <recommendedName>
        <fullName evidence="2">AAA+ ATPase domain-containing protein</fullName>
    </recommendedName>
</protein>
<evidence type="ECO:0000313" key="3">
    <source>
        <dbReference type="EMBL" id="CZT19032.1"/>
    </source>
</evidence>
<dbReference type="GO" id="GO:0005524">
    <property type="term" value="F:ATP binding"/>
    <property type="evidence" value="ECO:0007669"/>
    <property type="project" value="InterPro"/>
</dbReference>
<feature type="region of interest" description="Disordered" evidence="1">
    <location>
        <begin position="182"/>
        <end position="265"/>
    </location>
</feature>
<dbReference type="AlphaFoldDB" id="A0A2D3UQC1"/>
<dbReference type="InterPro" id="IPR003959">
    <property type="entry name" value="ATPase_AAA_core"/>
</dbReference>
<dbReference type="OrthoDB" id="9996895at2759"/>
<dbReference type="Gene3D" id="3.40.50.300">
    <property type="entry name" value="P-loop containing nucleotide triphosphate hydrolases"/>
    <property type="match status" value="1"/>
</dbReference>
<proteinExistence type="predicted"/>
<dbReference type="GO" id="GO:0016887">
    <property type="term" value="F:ATP hydrolysis activity"/>
    <property type="evidence" value="ECO:0007669"/>
    <property type="project" value="InterPro"/>
</dbReference>
<feature type="unsure residue" description="D or N" evidence="3">
    <location>
        <position position="984"/>
    </location>
</feature>
<dbReference type="EMBL" id="FJUY01000006">
    <property type="protein sequence ID" value="CZT19032.1"/>
    <property type="molecule type" value="Genomic_DNA"/>
</dbReference>
<feature type="compositionally biased region" description="Low complexity" evidence="1">
    <location>
        <begin position="502"/>
        <end position="514"/>
    </location>
</feature>
<feature type="region of interest" description="Disordered" evidence="1">
    <location>
        <begin position="591"/>
        <end position="618"/>
    </location>
</feature>
<feature type="compositionally biased region" description="Polar residues" evidence="1">
    <location>
        <begin position="1227"/>
        <end position="1238"/>
    </location>
</feature>
<feature type="compositionally biased region" description="Basic and acidic residues" evidence="1">
    <location>
        <begin position="49"/>
        <end position="59"/>
    </location>
</feature>
<dbReference type="PANTHER" id="PTHR23389:SF21">
    <property type="entry name" value="ATPASE FAMILY AAA DOMAIN-CONTAINING PROTEIN 5"/>
    <property type="match status" value="1"/>
</dbReference>
<accession>A0A2D3UQC1</accession>
<gene>
    <name evidence="3" type="ORF">RCC_04878</name>
</gene>
<feature type="region of interest" description="Disordered" evidence="1">
    <location>
        <begin position="11"/>
        <end position="157"/>
    </location>
</feature>
<dbReference type="PANTHER" id="PTHR23389">
    <property type="entry name" value="CHROMOSOME TRANSMISSION FIDELITY FACTOR 18"/>
    <property type="match status" value="1"/>
</dbReference>
<dbReference type="InterPro" id="IPR027417">
    <property type="entry name" value="P-loop_NTPase"/>
</dbReference>